<evidence type="ECO:0000313" key="1">
    <source>
        <dbReference type="EMBL" id="MDY0393371.1"/>
    </source>
</evidence>
<proteinExistence type="predicted"/>
<dbReference type="Proteomes" id="UP001281447">
    <property type="component" value="Unassembled WGS sequence"/>
</dbReference>
<comment type="caution">
    <text evidence="1">The sequence shown here is derived from an EMBL/GenBank/DDBJ whole genome shotgun (WGS) entry which is preliminary data.</text>
</comment>
<dbReference type="InterPro" id="IPR036785">
    <property type="entry name" value="YkyA-like_sf"/>
</dbReference>
<protein>
    <recommendedName>
        <fullName evidence="3">Lipoprotein</fullName>
    </recommendedName>
</protein>
<dbReference type="EMBL" id="JAWDIP010000003">
    <property type="protein sequence ID" value="MDY0393371.1"/>
    <property type="molecule type" value="Genomic_DNA"/>
</dbReference>
<sequence>MFKKYSVFAGCIFLAILLAGCNHDKKYAENIYFHLEKSAKQESTFAKIQKELQQSSKKGTKIIRNCARSKYRR</sequence>
<accession>A0ABU5C393</accession>
<gene>
    <name evidence="1" type="ORF">RWE15_01690</name>
</gene>
<dbReference type="Gene3D" id="1.20.120.570">
    <property type="entry name" value="YkyA-like"/>
    <property type="match status" value="1"/>
</dbReference>
<organism evidence="1 2">
    <name type="scientific">Tigheibacillus halophilus</name>
    <dbReference type="NCBI Taxonomy" id="361280"/>
    <lineage>
        <taxon>Bacteria</taxon>
        <taxon>Bacillati</taxon>
        <taxon>Bacillota</taxon>
        <taxon>Bacilli</taxon>
        <taxon>Bacillales</taxon>
        <taxon>Bacillaceae</taxon>
        <taxon>Tigheibacillus</taxon>
    </lineage>
</organism>
<dbReference type="PROSITE" id="PS51257">
    <property type="entry name" value="PROKAR_LIPOPROTEIN"/>
    <property type="match status" value="1"/>
</dbReference>
<reference evidence="1 2" key="1">
    <citation type="submission" date="2023-10" db="EMBL/GenBank/DDBJ databases">
        <title>Virgibacillus halophilus 5B73C genome.</title>
        <authorList>
            <person name="Miliotis G."/>
            <person name="Sengupta P."/>
            <person name="Hameed A."/>
            <person name="Chuvochina M."/>
            <person name="Mcdonagh F."/>
            <person name="Simpson A.C."/>
            <person name="Singh N.K."/>
            <person name="Rekha P.D."/>
            <person name="Raman K."/>
            <person name="Hugenholtz P."/>
            <person name="Venkateswaran K."/>
        </authorList>
    </citation>
    <scope>NUCLEOTIDE SEQUENCE [LARGE SCALE GENOMIC DNA]</scope>
    <source>
        <strain evidence="1 2">5B73C</strain>
    </source>
</reference>
<evidence type="ECO:0000313" key="2">
    <source>
        <dbReference type="Proteomes" id="UP001281447"/>
    </source>
</evidence>
<keyword evidence="2" id="KW-1185">Reference proteome</keyword>
<dbReference type="SUPFAM" id="SSF140423">
    <property type="entry name" value="MW0975(SA0943)-like"/>
    <property type="match status" value="1"/>
</dbReference>
<name>A0ABU5C393_9BACI</name>
<evidence type="ECO:0008006" key="3">
    <source>
        <dbReference type="Google" id="ProtNLM"/>
    </source>
</evidence>